<evidence type="ECO:0000313" key="5">
    <source>
        <dbReference type="Proteomes" id="UP000198767"/>
    </source>
</evidence>
<sequence>MKTLTELQNTAFLAIGPSRIAALSLLSLMGGQNNVAQAKNVFDLSVSRLEKAEKMLRDQLPEFLTQLEHKFPDALEQKRMDALETLQPLMHLTHKHQDINTLPQVTEEFRQHCLFVMEPSVSAFLLEMTTHLLETQADHDKNREKEMMQAISNAENVGRNIQLIAFNASIEAARIGDMGKGFAVIATEIRELSGKTQNLLDNIAGFLRS</sequence>
<keyword evidence="5" id="KW-1185">Reference proteome</keyword>
<organism evidence="4 5">
    <name type="scientific">Epibacterium ulvae</name>
    <dbReference type="NCBI Taxonomy" id="1156985"/>
    <lineage>
        <taxon>Bacteria</taxon>
        <taxon>Pseudomonadati</taxon>
        <taxon>Pseudomonadota</taxon>
        <taxon>Alphaproteobacteria</taxon>
        <taxon>Rhodobacterales</taxon>
        <taxon>Roseobacteraceae</taxon>
        <taxon>Epibacterium</taxon>
    </lineage>
</organism>
<reference evidence="4 5" key="1">
    <citation type="submission" date="2016-10" db="EMBL/GenBank/DDBJ databases">
        <authorList>
            <person name="de Groot N.N."/>
        </authorList>
    </citation>
    <scope>NUCLEOTIDE SEQUENCE [LARGE SCALE GENOMIC DNA]</scope>
    <source>
        <strain evidence="4 5">U95</strain>
    </source>
</reference>
<dbReference type="AlphaFoldDB" id="A0A1G5QN38"/>
<dbReference type="STRING" id="1156985.SAMN04488118_10545"/>
<protein>
    <submittedName>
        <fullName evidence="4">Methyl-accepting chemotaxis protein</fullName>
    </submittedName>
</protein>
<proteinExistence type="predicted"/>
<dbReference type="OrthoDB" id="9765776at2"/>
<dbReference type="Pfam" id="PF00015">
    <property type="entry name" value="MCPsignal"/>
    <property type="match status" value="1"/>
</dbReference>
<dbReference type="PROSITE" id="PS50111">
    <property type="entry name" value="CHEMOTAXIS_TRANSDUC_2"/>
    <property type="match status" value="1"/>
</dbReference>
<keyword evidence="1 2" id="KW-0807">Transducer</keyword>
<dbReference type="RefSeq" id="WP_090218325.1">
    <property type="nucleotide sequence ID" value="NZ_CANLDO010000007.1"/>
</dbReference>
<evidence type="ECO:0000259" key="3">
    <source>
        <dbReference type="PROSITE" id="PS50111"/>
    </source>
</evidence>
<evidence type="ECO:0000313" key="4">
    <source>
        <dbReference type="EMBL" id="SCZ63265.1"/>
    </source>
</evidence>
<feature type="domain" description="Methyl-accepting transducer" evidence="3">
    <location>
        <begin position="142"/>
        <end position="209"/>
    </location>
</feature>
<gene>
    <name evidence="4" type="ORF">SAMN04488118_10545</name>
</gene>
<dbReference type="EMBL" id="FMWG01000005">
    <property type="protein sequence ID" value="SCZ63265.1"/>
    <property type="molecule type" value="Genomic_DNA"/>
</dbReference>
<name>A0A1G5QN38_9RHOB</name>
<dbReference type="PANTHER" id="PTHR32089">
    <property type="entry name" value="METHYL-ACCEPTING CHEMOTAXIS PROTEIN MCPB"/>
    <property type="match status" value="1"/>
</dbReference>
<evidence type="ECO:0000256" key="2">
    <source>
        <dbReference type="PROSITE-ProRule" id="PRU00284"/>
    </source>
</evidence>
<dbReference type="Proteomes" id="UP000198767">
    <property type="component" value="Unassembled WGS sequence"/>
</dbReference>
<accession>A0A1G5QN38</accession>
<dbReference type="PANTHER" id="PTHR32089:SF112">
    <property type="entry name" value="LYSOZYME-LIKE PROTEIN-RELATED"/>
    <property type="match status" value="1"/>
</dbReference>
<dbReference type="SUPFAM" id="SSF58104">
    <property type="entry name" value="Methyl-accepting chemotaxis protein (MCP) signaling domain"/>
    <property type="match status" value="1"/>
</dbReference>
<dbReference type="Gene3D" id="1.10.287.950">
    <property type="entry name" value="Methyl-accepting chemotaxis protein"/>
    <property type="match status" value="1"/>
</dbReference>
<dbReference type="InterPro" id="IPR004089">
    <property type="entry name" value="MCPsignal_dom"/>
</dbReference>
<dbReference type="GO" id="GO:0016020">
    <property type="term" value="C:membrane"/>
    <property type="evidence" value="ECO:0007669"/>
    <property type="project" value="InterPro"/>
</dbReference>
<dbReference type="GO" id="GO:0007165">
    <property type="term" value="P:signal transduction"/>
    <property type="evidence" value="ECO:0007669"/>
    <property type="project" value="UniProtKB-KW"/>
</dbReference>
<evidence type="ECO:0000256" key="1">
    <source>
        <dbReference type="ARBA" id="ARBA00023224"/>
    </source>
</evidence>